<evidence type="ECO:0000259" key="2">
    <source>
        <dbReference type="Pfam" id="PF25547"/>
    </source>
</evidence>
<dbReference type="AlphaFoldDB" id="A0A401R4L3"/>
<evidence type="ECO:0000256" key="1">
    <source>
        <dbReference type="SAM" id="Coils"/>
    </source>
</evidence>
<dbReference type="Pfam" id="PF25547">
    <property type="entry name" value="WXG100_2"/>
    <property type="match status" value="1"/>
</dbReference>
<evidence type="ECO:0000313" key="4">
    <source>
        <dbReference type="Proteomes" id="UP000288351"/>
    </source>
</evidence>
<keyword evidence="1" id="KW-0175">Coiled coil</keyword>
<proteinExistence type="predicted"/>
<evidence type="ECO:0000313" key="3">
    <source>
        <dbReference type="EMBL" id="GCB92571.1"/>
    </source>
</evidence>
<name>A0A401R4L3_STRNR</name>
<dbReference type="Proteomes" id="UP000288351">
    <property type="component" value="Unassembled WGS sequence"/>
</dbReference>
<dbReference type="InterPro" id="IPR057746">
    <property type="entry name" value="CpnT-like_N"/>
</dbReference>
<sequence length="438" mass="44850">MGAADKAKEIVQDLTGMWWPEGDEDELREAARAWRTFADDVEDCTAACHKKAQDVIDNNKGKSIEAFGGFWKKYHGGGKGYLDDVAAAARDMAKALDKFADQIAEAKKKIEHELEIAGAVLVAGTALAMFTGGISEVAAAGATEAIVAAASTAGVAVSATVAEIAGTVLATAAIGGIEAITVDVVVAQGGRNLLGDQKGINLQEASTAGTTGMLLGGAFGAGARVASQVAKGAGAESALGATRIDLQGINSLRVPRAGSLNMSRHYDARVAPDSTIPAPPKTAGDAHLAAGDPVYYRPGSTGIGYDSATLKNLDWVKPKDGFHDVVIHGNDRGFFEPGRVNAHGNGFSGGNTHPAQIAEAIRNNPSYDGGPVRLVSCHSGTAGEGVTAAPAAQQVANELGVPVMAPTNKVGVMRGAGAGQEPIIFGNGYWRTFLPIAQ</sequence>
<dbReference type="RefSeq" id="WP_016570610.1">
    <property type="nucleotide sequence ID" value="NZ_BHXC01000006.1"/>
</dbReference>
<accession>A0A401R4L3</accession>
<feature type="coiled-coil region" evidence="1">
    <location>
        <begin position="89"/>
        <end position="116"/>
    </location>
</feature>
<dbReference type="Gene3D" id="1.10.287.1060">
    <property type="entry name" value="ESAT-6-like"/>
    <property type="match status" value="1"/>
</dbReference>
<organism evidence="3 4">
    <name type="scientific">Streptomyces noursei</name>
    <name type="common">Streptomyces albulus</name>
    <dbReference type="NCBI Taxonomy" id="1971"/>
    <lineage>
        <taxon>Bacteria</taxon>
        <taxon>Bacillati</taxon>
        <taxon>Actinomycetota</taxon>
        <taxon>Actinomycetes</taxon>
        <taxon>Kitasatosporales</taxon>
        <taxon>Streptomycetaceae</taxon>
        <taxon>Streptomyces</taxon>
    </lineage>
</organism>
<dbReference type="EMBL" id="BHXC01000006">
    <property type="protein sequence ID" value="GCB92571.1"/>
    <property type="molecule type" value="Genomic_DNA"/>
</dbReference>
<reference evidence="3 4" key="1">
    <citation type="journal article" date="2019" name="Microbiol. Resour. Announc.">
        <title>Draft Genome Sequence of the Most Traditional epsilon-Poly-l-Lysine Producer, Streptomyces albulus NBRC14147.</title>
        <authorList>
            <person name="Yamanaka K."/>
            <person name="Hamano Y."/>
        </authorList>
    </citation>
    <scope>NUCLEOTIDE SEQUENCE [LARGE SCALE GENOMIC DNA]</scope>
    <source>
        <strain evidence="3 4">NBRC 14147</strain>
    </source>
</reference>
<comment type="caution">
    <text evidence="3">The sequence shown here is derived from an EMBL/GenBank/DDBJ whole genome shotgun (WGS) entry which is preliminary data.</text>
</comment>
<protein>
    <recommendedName>
        <fullName evidence="2">Outer membrane channel protein CpnT-like N-terminal domain-containing protein</fullName>
    </recommendedName>
</protein>
<feature type="domain" description="Outer membrane channel protein CpnT-like N-terminal" evidence="2">
    <location>
        <begin position="11"/>
        <end position="143"/>
    </location>
</feature>
<gene>
    <name evidence="3" type="ORF">SALB_05338</name>
</gene>